<evidence type="ECO:0000313" key="5">
    <source>
        <dbReference type="EMBL" id="RFS83589.1"/>
    </source>
</evidence>
<dbReference type="CDD" id="cd06170">
    <property type="entry name" value="LuxR_C_like"/>
    <property type="match status" value="1"/>
</dbReference>
<evidence type="ECO:0000259" key="4">
    <source>
        <dbReference type="PROSITE" id="PS50043"/>
    </source>
</evidence>
<feature type="domain" description="HTH luxR-type" evidence="4">
    <location>
        <begin position="891"/>
        <end position="956"/>
    </location>
</feature>
<dbReference type="InterPro" id="IPR011990">
    <property type="entry name" value="TPR-like_helical_dom_sf"/>
</dbReference>
<sequence length="972" mass="102988">MDVGAAPARVRQGAPPSLVGRSALLASIEARLTTNGSAVLTGPSGIGKTALLEAVGAAAAARGELVLRVAGTETERWVPCSGLAELLDQLPDRLTAELPRERLTGLPVPHSATSGERASDGSPDRSPGRSFADRSTTDHVACRLAFRGLLARCAEERPVLLVVDDAQWLDAESVHAVRYTVRRLAPRGVRAVVAGRWPDGFAAGDGGSAPWTPTPDTLHLPVPPLGPDELAEMFDSYGLPVRVVNTLHSDSGGNPYLALALGGAFTDRIPRHWRPAPLPQRVQAVIAERLARLPAQAHETLLMAALAIRPTIDLLRRAGRAEAARDIRHAAGLGLLITEGGGIRFTPPAVGTVLAESADARHLARAHRALAVVVPDAAGRTRHRALADPGPNAELAHSLVTAAEQAVRQGAHRMAAELYRLAADRSPAEPAAERLEWLVAAAETGANGGLPDLVHRAAEAVLAADATRAQRVRVRLALLDLSGQGLAEMGEVFAAALVDADGDPALLGPLRVRMALGALLNGATDRAEHEADGALAHARAAGDTALEAKALALRANIALIEGRGDYVGDMRRALRLPEPPLDGQLHTTPRYIAAYCAITEDRLTEARAELLRMLALVERGSGEEVVHVLRNLTEIAVRTGRCREALDFADRAMRVTKEAAFSPGPAWYHGALAELAGGGVRRAVVLAERGLRASEQENDVVFQTRLLHVLGVARMRLGDVRAGVDTLGRIDALAAMDGQRRGLRSPMVLRWHSDLAEGLAALGEVDRAEEVIRTTRAAVGGRARGVGVTGRLDRAEACVRAARGEPDEAVELLRRATALFERLGQPLEAGQCLLERARIERRRRRAAAARQAAADALEIFVRCGARPWAEQARHRLARLDMGAQDGTAPFGAMAHTALTEGERRIALLVGQGATNQQVANRLFLSVKTVEASLTRIYRKLGIRSRAQLGSLLGAGLDGLGGGLDGSGATLSR</sequence>
<name>A0A372GEQ9_9ACTN</name>
<dbReference type="InterPro" id="IPR036388">
    <property type="entry name" value="WH-like_DNA-bd_sf"/>
</dbReference>
<dbReference type="PANTHER" id="PTHR16305:SF35">
    <property type="entry name" value="TRANSCRIPTIONAL ACTIVATOR DOMAIN"/>
    <property type="match status" value="1"/>
</dbReference>
<evidence type="ECO:0000256" key="2">
    <source>
        <dbReference type="ARBA" id="ARBA00022840"/>
    </source>
</evidence>
<dbReference type="PROSITE" id="PS50043">
    <property type="entry name" value="HTH_LUXR_2"/>
    <property type="match status" value="1"/>
</dbReference>
<dbReference type="GO" id="GO:0006355">
    <property type="term" value="P:regulation of DNA-templated transcription"/>
    <property type="evidence" value="ECO:0007669"/>
    <property type="project" value="InterPro"/>
</dbReference>
<protein>
    <submittedName>
        <fullName evidence="5">Helix-turn-helix transcriptional regulator</fullName>
    </submittedName>
</protein>
<reference evidence="5 6" key="1">
    <citation type="submission" date="2018-08" db="EMBL/GenBank/DDBJ databases">
        <title>Actinomadura spongicola sp. nov., isolated from marine sponge Leucetta chagosensis.</title>
        <authorList>
            <person name="Li L."/>
            <person name="Lin H.W."/>
        </authorList>
    </citation>
    <scope>NUCLEOTIDE SEQUENCE [LARGE SCALE GENOMIC DNA]</scope>
    <source>
        <strain evidence="5 6">LHW52907</strain>
    </source>
</reference>
<dbReference type="InterPro" id="IPR016032">
    <property type="entry name" value="Sig_transdc_resp-reg_C-effctor"/>
</dbReference>
<dbReference type="EMBL" id="QVNQ01000006">
    <property type="protein sequence ID" value="RFS83589.1"/>
    <property type="molecule type" value="Genomic_DNA"/>
</dbReference>
<dbReference type="Pfam" id="PF00196">
    <property type="entry name" value="GerE"/>
    <property type="match status" value="1"/>
</dbReference>
<dbReference type="Pfam" id="PF13191">
    <property type="entry name" value="AAA_16"/>
    <property type="match status" value="1"/>
</dbReference>
<evidence type="ECO:0000256" key="3">
    <source>
        <dbReference type="SAM" id="MobiDB-lite"/>
    </source>
</evidence>
<dbReference type="PROSITE" id="PS00622">
    <property type="entry name" value="HTH_LUXR_1"/>
    <property type="match status" value="1"/>
</dbReference>
<dbReference type="PANTHER" id="PTHR16305">
    <property type="entry name" value="TESTICULAR SOLUBLE ADENYLYL CYCLASE"/>
    <property type="match status" value="1"/>
</dbReference>
<gene>
    <name evidence="5" type="ORF">D0T12_21410</name>
</gene>
<evidence type="ECO:0000256" key="1">
    <source>
        <dbReference type="ARBA" id="ARBA00022741"/>
    </source>
</evidence>
<dbReference type="SUPFAM" id="SSF48452">
    <property type="entry name" value="TPR-like"/>
    <property type="match status" value="1"/>
</dbReference>
<dbReference type="InterPro" id="IPR027417">
    <property type="entry name" value="P-loop_NTPase"/>
</dbReference>
<feature type="region of interest" description="Disordered" evidence="3">
    <location>
        <begin position="100"/>
        <end position="134"/>
    </location>
</feature>
<accession>A0A372GEQ9</accession>
<dbReference type="OrthoDB" id="3796539at2"/>
<dbReference type="AlphaFoldDB" id="A0A372GEQ9"/>
<dbReference type="SUPFAM" id="SSF52540">
    <property type="entry name" value="P-loop containing nucleoside triphosphate hydrolases"/>
    <property type="match status" value="1"/>
</dbReference>
<evidence type="ECO:0000313" key="6">
    <source>
        <dbReference type="Proteomes" id="UP000262882"/>
    </source>
</evidence>
<dbReference type="Gene3D" id="3.40.50.300">
    <property type="entry name" value="P-loop containing nucleotide triphosphate hydrolases"/>
    <property type="match status" value="1"/>
</dbReference>
<proteinExistence type="predicted"/>
<dbReference type="GO" id="GO:0004016">
    <property type="term" value="F:adenylate cyclase activity"/>
    <property type="evidence" value="ECO:0007669"/>
    <property type="project" value="TreeGrafter"/>
</dbReference>
<dbReference type="GO" id="GO:0005737">
    <property type="term" value="C:cytoplasm"/>
    <property type="evidence" value="ECO:0007669"/>
    <property type="project" value="TreeGrafter"/>
</dbReference>
<dbReference type="RefSeq" id="WP_117401421.1">
    <property type="nucleotide sequence ID" value="NZ_QVNQ01000006.1"/>
</dbReference>
<dbReference type="GO" id="GO:0003677">
    <property type="term" value="F:DNA binding"/>
    <property type="evidence" value="ECO:0007669"/>
    <property type="project" value="InterPro"/>
</dbReference>
<dbReference type="PRINTS" id="PR00038">
    <property type="entry name" value="HTHLUXR"/>
</dbReference>
<dbReference type="SUPFAM" id="SSF46894">
    <property type="entry name" value="C-terminal effector domain of the bipartite response regulators"/>
    <property type="match status" value="1"/>
</dbReference>
<dbReference type="Gene3D" id="1.10.10.10">
    <property type="entry name" value="Winged helix-like DNA-binding domain superfamily/Winged helix DNA-binding domain"/>
    <property type="match status" value="1"/>
</dbReference>
<dbReference type="SMART" id="SM00421">
    <property type="entry name" value="HTH_LUXR"/>
    <property type="match status" value="1"/>
</dbReference>
<dbReference type="GO" id="GO:0005524">
    <property type="term" value="F:ATP binding"/>
    <property type="evidence" value="ECO:0007669"/>
    <property type="project" value="UniProtKB-KW"/>
</dbReference>
<comment type="caution">
    <text evidence="5">The sequence shown here is derived from an EMBL/GenBank/DDBJ whole genome shotgun (WGS) entry which is preliminary data.</text>
</comment>
<keyword evidence="2" id="KW-0067">ATP-binding</keyword>
<organism evidence="5 6">
    <name type="scientific">Actinomadura spongiicola</name>
    <dbReference type="NCBI Taxonomy" id="2303421"/>
    <lineage>
        <taxon>Bacteria</taxon>
        <taxon>Bacillati</taxon>
        <taxon>Actinomycetota</taxon>
        <taxon>Actinomycetes</taxon>
        <taxon>Streptosporangiales</taxon>
        <taxon>Thermomonosporaceae</taxon>
        <taxon>Actinomadura</taxon>
    </lineage>
</organism>
<dbReference type="InterPro" id="IPR000792">
    <property type="entry name" value="Tscrpt_reg_LuxR_C"/>
</dbReference>
<feature type="compositionally biased region" description="Basic and acidic residues" evidence="3">
    <location>
        <begin position="117"/>
        <end position="134"/>
    </location>
</feature>
<dbReference type="Gene3D" id="1.25.40.10">
    <property type="entry name" value="Tetratricopeptide repeat domain"/>
    <property type="match status" value="1"/>
</dbReference>
<keyword evidence="6" id="KW-1185">Reference proteome</keyword>
<dbReference type="InterPro" id="IPR041664">
    <property type="entry name" value="AAA_16"/>
</dbReference>
<keyword evidence="1" id="KW-0547">Nucleotide-binding</keyword>
<dbReference type="Proteomes" id="UP000262882">
    <property type="component" value="Unassembled WGS sequence"/>
</dbReference>